<evidence type="ECO:0000256" key="1">
    <source>
        <dbReference type="SAM" id="Phobius"/>
    </source>
</evidence>
<keyword evidence="1" id="KW-1133">Transmembrane helix</keyword>
<name>A0ABY5UY88_9BACT</name>
<dbReference type="Gene3D" id="1.20.1530.20">
    <property type="match status" value="1"/>
</dbReference>
<feature type="transmembrane region" description="Helical" evidence="1">
    <location>
        <begin position="203"/>
        <end position="224"/>
    </location>
</feature>
<sequence length="320" mass="35371">MPRQKHQEGRQVVEYLNHVVLQQFKNWMLPIAMIVGGVFHSFFASLAFLTPYLIFLMLLVPYCKLSLGELRIAPLHVRLLLVQIAGGLGLYLALAPIDPLLAQGTFICVLAPTATSAAVVTGMLGGSVASLATYCLLSNMVVALISPVVFSFVGSQVSLPLFDSLLRIGRQMIPLLILPFVAALALQRFWPRAHRALRQRQSISFYLWAVSLTIVMGNTTSFLIRQDSSRYGDELLLAGASLVACVCQFVIGRRIGRKYDLKISGAQGLGQKNTVLAIWMAQTYLLPIASVGPAAYVVWQNVINSWQLWKKRRSEAEQQI</sequence>
<gene>
    <name evidence="2" type="ORF">NQ491_09705</name>
</gene>
<feature type="transmembrane region" description="Helical" evidence="1">
    <location>
        <begin position="72"/>
        <end position="94"/>
    </location>
</feature>
<keyword evidence="1" id="KW-0812">Transmembrane</keyword>
<keyword evidence="1" id="KW-0472">Membrane</keyword>
<keyword evidence="3" id="KW-1185">Reference proteome</keyword>
<dbReference type="Proteomes" id="UP001059295">
    <property type="component" value="Chromosome"/>
</dbReference>
<proteinExistence type="predicted"/>
<feature type="transmembrane region" description="Helical" evidence="1">
    <location>
        <begin position="236"/>
        <end position="255"/>
    </location>
</feature>
<feature type="transmembrane region" description="Helical" evidence="1">
    <location>
        <begin position="27"/>
        <end position="60"/>
    </location>
</feature>
<organism evidence="2 3">
    <name type="scientific">Alistipes ihumii AP11</name>
    <dbReference type="NCBI Taxonomy" id="1211813"/>
    <lineage>
        <taxon>Bacteria</taxon>
        <taxon>Pseudomonadati</taxon>
        <taxon>Bacteroidota</taxon>
        <taxon>Bacteroidia</taxon>
        <taxon>Bacteroidales</taxon>
        <taxon>Rikenellaceae</taxon>
        <taxon>Alistipes</taxon>
    </lineage>
</organism>
<protein>
    <submittedName>
        <fullName evidence="2">Transporter</fullName>
    </submittedName>
</protein>
<feature type="transmembrane region" description="Helical" evidence="1">
    <location>
        <begin position="173"/>
        <end position="191"/>
    </location>
</feature>
<dbReference type="EMBL" id="CP102294">
    <property type="protein sequence ID" value="UWN56916.1"/>
    <property type="molecule type" value="Genomic_DNA"/>
</dbReference>
<evidence type="ECO:0000313" key="2">
    <source>
        <dbReference type="EMBL" id="UWN56916.1"/>
    </source>
</evidence>
<dbReference type="InterPro" id="IPR038770">
    <property type="entry name" value="Na+/solute_symporter_sf"/>
</dbReference>
<accession>A0ABY5UY88</accession>
<feature type="transmembrane region" description="Helical" evidence="1">
    <location>
        <begin position="100"/>
        <end position="124"/>
    </location>
</feature>
<reference evidence="2" key="1">
    <citation type="journal article" date="2022" name="Cell">
        <title>Design, construction, and in vivo augmentation of a complex gut microbiome.</title>
        <authorList>
            <person name="Cheng A.G."/>
            <person name="Ho P.Y."/>
            <person name="Aranda-Diaz A."/>
            <person name="Jain S."/>
            <person name="Yu F.B."/>
            <person name="Meng X."/>
            <person name="Wang M."/>
            <person name="Iakiviak M."/>
            <person name="Nagashima K."/>
            <person name="Zhao A."/>
            <person name="Murugkar P."/>
            <person name="Patil A."/>
            <person name="Atabakhsh K."/>
            <person name="Weakley A."/>
            <person name="Yan J."/>
            <person name="Brumbaugh A.R."/>
            <person name="Higginbottom S."/>
            <person name="Dimas A."/>
            <person name="Shiver A.L."/>
            <person name="Deutschbauer A."/>
            <person name="Neff N."/>
            <person name="Sonnenburg J.L."/>
            <person name="Huang K.C."/>
            <person name="Fischbach M.A."/>
        </authorList>
    </citation>
    <scope>NUCLEOTIDE SEQUENCE</scope>
    <source>
        <strain evidence="2">AP11</strain>
    </source>
</reference>
<evidence type="ECO:0000313" key="3">
    <source>
        <dbReference type="Proteomes" id="UP001059295"/>
    </source>
</evidence>
<feature type="transmembrane region" description="Helical" evidence="1">
    <location>
        <begin position="131"/>
        <end position="153"/>
    </location>
</feature>
<feature type="transmembrane region" description="Helical" evidence="1">
    <location>
        <begin position="276"/>
        <end position="299"/>
    </location>
</feature>